<dbReference type="RefSeq" id="XP_070853680.1">
    <property type="nucleotide sequence ID" value="XM_070997579.1"/>
</dbReference>
<organism evidence="2 3">
    <name type="scientific">Drosophila suzukii</name>
    <name type="common">Spotted-wing drosophila fruit fly</name>
    <dbReference type="NCBI Taxonomy" id="28584"/>
    <lineage>
        <taxon>Eukaryota</taxon>
        <taxon>Metazoa</taxon>
        <taxon>Ecdysozoa</taxon>
        <taxon>Arthropoda</taxon>
        <taxon>Hexapoda</taxon>
        <taxon>Insecta</taxon>
        <taxon>Pterygota</taxon>
        <taxon>Neoptera</taxon>
        <taxon>Endopterygota</taxon>
        <taxon>Diptera</taxon>
        <taxon>Brachycera</taxon>
        <taxon>Muscomorpha</taxon>
        <taxon>Ephydroidea</taxon>
        <taxon>Drosophilidae</taxon>
        <taxon>Drosophila</taxon>
        <taxon>Sophophora</taxon>
    </lineage>
</organism>
<keyword evidence="2" id="KW-1185">Reference proteome</keyword>
<gene>
    <name evidence="3" type="primary">LOC139353404</name>
</gene>
<dbReference type="Proteomes" id="UP001652628">
    <property type="component" value="Chromosome 2L"/>
</dbReference>
<reference evidence="2" key="1">
    <citation type="submission" date="2025-05" db="UniProtKB">
        <authorList>
            <consortium name="RefSeq"/>
        </authorList>
    </citation>
    <scope>NUCLEOTIDE SEQUENCE [LARGE SCALE GENOMIC DNA]</scope>
</reference>
<accession>A0ABM4TUN7</accession>
<evidence type="ECO:0000256" key="1">
    <source>
        <dbReference type="SAM" id="SignalP"/>
    </source>
</evidence>
<name>A0ABM4TUN7_DROSZ</name>
<reference evidence="3" key="2">
    <citation type="submission" date="2025-08" db="UniProtKB">
        <authorList>
            <consortium name="RefSeq"/>
        </authorList>
    </citation>
    <scope>IDENTIFICATION</scope>
</reference>
<feature type="chain" id="PRO_5045861516" evidence="1">
    <location>
        <begin position="22"/>
        <end position="135"/>
    </location>
</feature>
<evidence type="ECO:0000313" key="2">
    <source>
        <dbReference type="Proteomes" id="UP001652628"/>
    </source>
</evidence>
<keyword evidence="1" id="KW-0732">Signal</keyword>
<dbReference type="GeneID" id="139353404"/>
<feature type="signal peptide" evidence="1">
    <location>
        <begin position="1"/>
        <end position="21"/>
    </location>
</feature>
<proteinExistence type="predicted"/>
<evidence type="ECO:0000313" key="3">
    <source>
        <dbReference type="RefSeq" id="XP_070853680.1"/>
    </source>
</evidence>
<protein>
    <submittedName>
        <fullName evidence="3">Accessory gland protein Acp29AB-like</fullName>
    </submittedName>
</protein>
<sequence>MLKYFLYAIIALALWEPHAQGQHFSQGQSPVALPQPMLAGQIAAHQQQWFTYTSIKEAETQKKIDKLDSLIEHQLRAVQIKMGIELQALRNLMQYTSEEHQEKMKAFQRINQSLFEQIGSRLFYIERKQPYHDIK</sequence>